<evidence type="ECO:0000313" key="2">
    <source>
        <dbReference type="EMBL" id="TMW82737.1"/>
    </source>
</evidence>
<dbReference type="EMBL" id="RXGB01017506">
    <property type="protein sequence ID" value="TMW82737.1"/>
    <property type="molecule type" value="Genomic_DNA"/>
</dbReference>
<evidence type="ECO:0000256" key="1">
    <source>
        <dbReference type="SAM" id="Phobius"/>
    </source>
</evidence>
<feature type="transmembrane region" description="Helical" evidence="1">
    <location>
        <begin position="75"/>
        <end position="95"/>
    </location>
</feature>
<dbReference type="AlphaFoldDB" id="A0A6N2AJN4"/>
<proteinExistence type="predicted"/>
<keyword evidence="1" id="KW-0812">Transmembrane</keyword>
<organism evidence="2">
    <name type="scientific">Solanum chilense</name>
    <name type="common">Tomato</name>
    <name type="synonym">Lycopersicon chilense</name>
    <dbReference type="NCBI Taxonomy" id="4083"/>
    <lineage>
        <taxon>Eukaryota</taxon>
        <taxon>Viridiplantae</taxon>
        <taxon>Streptophyta</taxon>
        <taxon>Embryophyta</taxon>
        <taxon>Tracheophyta</taxon>
        <taxon>Spermatophyta</taxon>
        <taxon>Magnoliopsida</taxon>
        <taxon>eudicotyledons</taxon>
        <taxon>Gunneridae</taxon>
        <taxon>Pentapetalae</taxon>
        <taxon>asterids</taxon>
        <taxon>lamiids</taxon>
        <taxon>Solanales</taxon>
        <taxon>Solanaceae</taxon>
        <taxon>Solanoideae</taxon>
        <taxon>Solaneae</taxon>
        <taxon>Solanum</taxon>
        <taxon>Solanum subgen. Lycopersicon</taxon>
    </lineage>
</organism>
<protein>
    <submittedName>
        <fullName evidence="2">Uncharacterized protein</fullName>
    </submittedName>
</protein>
<reference evidence="2" key="1">
    <citation type="submission" date="2019-05" db="EMBL/GenBank/DDBJ databases">
        <title>The de novo reference genome and transcriptome assemblies of the wild tomato species Solanum chilense.</title>
        <authorList>
            <person name="Stam R."/>
            <person name="Nosenko T."/>
            <person name="Hoerger A.C."/>
            <person name="Stephan W."/>
            <person name="Seidel M.A."/>
            <person name="Kuhn J.M.M."/>
            <person name="Haberer G."/>
            <person name="Tellier A."/>
        </authorList>
    </citation>
    <scope>NUCLEOTIDE SEQUENCE</scope>
    <source>
        <tissue evidence="2">Mature leaves</tissue>
    </source>
</reference>
<name>A0A6N2AJN4_SOLCI</name>
<feature type="transmembrane region" description="Helical" evidence="1">
    <location>
        <begin position="46"/>
        <end position="69"/>
    </location>
</feature>
<accession>A0A6N2AJN4</accession>
<keyword evidence="1" id="KW-0472">Membrane</keyword>
<comment type="caution">
    <text evidence="2">The sequence shown here is derived from an EMBL/GenBank/DDBJ whole genome shotgun (WGS) entry which is preliminary data.</text>
</comment>
<gene>
    <name evidence="2" type="ORF">EJD97_005098</name>
</gene>
<keyword evidence="1" id="KW-1133">Transmembrane helix</keyword>
<sequence>MERGFGCEICDSVVFPRVVKRTGWGFSGQILLFICRLLDWQRGWSGVLLSCCVVVGRSYVGCGLVLWFIEGGSPHGVVILGLIGALNSFSYRVSLKLGTYL</sequence>